<dbReference type="InterPro" id="IPR016024">
    <property type="entry name" value="ARM-type_fold"/>
</dbReference>
<dbReference type="InterPro" id="IPR003864">
    <property type="entry name" value="CSC1/OSCA1-like_7TM"/>
</dbReference>
<keyword evidence="2" id="KW-1133">Transmembrane helix</keyword>
<feature type="region of interest" description="Disordered" evidence="1">
    <location>
        <begin position="489"/>
        <end position="527"/>
    </location>
</feature>
<evidence type="ECO:0008006" key="7">
    <source>
        <dbReference type="Google" id="ProtNLM"/>
    </source>
</evidence>
<evidence type="ECO:0000259" key="4">
    <source>
        <dbReference type="Pfam" id="PF14703"/>
    </source>
</evidence>
<dbReference type="PANTHER" id="PTHR13018:SF114">
    <property type="entry name" value="EXPRESSED PROTEIN"/>
    <property type="match status" value="1"/>
</dbReference>
<evidence type="ECO:0000259" key="3">
    <source>
        <dbReference type="Pfam" id="PF02714"/>
    </source>
</evidence>
<feature type="transmembrane region" description="Helical" evidence="2">
    <location>
        <begin position="834"/>
        <end position="854"/>
    </location>
</feature>
<dbReference type="SUPFAM" id="SSF48371">
    <property type="entry name" value="ARM repeat"/>
    <property type="match status" value="1"/>
</dbReference>
<feature type="region of interest" description="Disordered" evidence="1">
    <location>
        <begin position="342"/>
        <end position="454"/>
    </location>
</feature>
<evidence type="ECO:0000256" key="2">
    <source>
        <dbReference type="SAM" id="Phobius"/>
    </source>
</evidence>
<dbReference type="GO" id="GO:0005227">
    <property type="term" value="F:calcium-activated cation channel activity"/>
    <property type="evidence" value="ECO:0007669"/>
    <property type="project" value="InterPro"/>
</dbReference>
<feature type="transmembrane region" description="Helical" evidence="2">
    <location>
        <begin position="944"/>
        <end position="968"/>
    </location>
</feature>
<dbReference type="Pfam" id="PF02714">
    <property type="entry name" value="RSN1_7TM"/>
    <property type="match status" value="1"/>
</dbReference>
<name>A0A1A8WAL1_PLAOA</name>
<evidence type="ECO:0000313" key="6">
    <source>
        <dbReference type="Proteomes" id="UP000078560"/>
    </source>
</evidence>
<organism evidence="5 6">
    <name type="scientific">Plasmodium ovale curtisi</name>
    <dbReference type="NCBI Taxonomy" id="864141"/>
    <lineage>
        <taxon>Eukaryota</taxon>
        <taxon>Sar</taxon>
        <taxon>Alveolata</taxon>
        <taxon>Apicomplexa</taxon>
        <taxon>Aconoidasida</taxon>
        <taxon>Haemosporida</taxon>
        <taxon>Plasmodiidae</taxon>
        <taxon>Plasmodium</taxon>
        <taxon>Plasmodium (Plasmodium)</taxon>
    </lineage>
</organism>
<gene>
    <name evidence="5" type="ORF">POVCU2_0051820</name>
</gene>
<protein>
    <recommendedName>
        <fullName evidence="7">CSC1/OSCA1-like 7TM region domain-containing protein</fullName>
    </recommendedName>
</protein>
<feature type="transmembrane region" description="Helical" evidence="2">
    <location>
        <begin position="741"/>
        <end position="766"/>
    </location>
</feature>
<evidence type="ECO:0000256" key="1">
    <source>
        <dbReference type="SAM" id="MobiDB-lite"/>
    </source>
</evidence>
<dbReference type="InterPro" id="IPR045122">
    <property type="entry name" value="Csc1-like"/>
</dbReference>
<dbReference type="PANTHER" id="PTHR13018">
    <property type="entry name" value="PROBABLE MEMBRANE PROTEIN DUF221-RELATED"/>
    <property type="match status" value="1"/>
</dbReference>
<feature type="compositionally biased region" description="Basic and acidic residues" evidence="1">
    <location>
        <begin position="342"/>
        <end position="353"/>
    </location>
</feature>
<feature type="transmembrane region" description="Helical" evidence="2">
    <location>
        <begin position="794"/>
        <end position="822"/>
    </location>
</feature>
<evidence type="ECO:0000313" key="5">
    <source>
        <dbReference type="EMBL" id="SBS89022.1"/>
    </source>
</evidence>
<feature type="domain" description="CSC1/OSCA1-like 7TM region" evidence="3">
    <location>
        <begin position="747"/>
        <end position="1015"/>
    </location>
</feature>
<accession>A0A1A8WAL1</accession>
<feature type="transmembrane region" description="Helical" evidence="2">
    <location>
        <begin position="147"/>
        <end position="172"/>
    </location>
</feature>
<dbReference type="AlphaFoldDB" id="A0A1A8WAL1"/>
<dbReference type="Proteomes" id="UP000078560">
    <property type="component" value="Unassembled WGS sequence"/>
</dbReference>
<feature type="transmembrane region" description="Helical" evidence="2">
    <location>
        <begin position="106"/>
        <end position="125"/>
    </location>
</feature>
<feature type="transmembrane region" description="Helical" evidence="2">
    <location>
        <begin position="999"/>
        <end position="1017"/>
    </location>
</feature>
<feature type="transmembrane region" description="Helical" evidence="2">
    <location>
        <begin position="1029"/>
        <end position="1050"/>
    </location>
</feature>
<dbReference type="Pfam" id="PF14703">
    <property type="entry name" value="PHM7_cyt"/>
    <property type="match status" value="1"/>
</dbReference>
<proteinExistence type="predicted"/>
<reference evidence="6" key="1">
    <citation type="submission" date="2016-05" db="EMBL/GenBank/DDBJ databases">
        <authorList>
            <person name="Naeem Raeece"/>
        </authorList>
    </citation>
    <scope>NUCLEOTIDE SEQUENCE [LARGE SCALE GENOMIC DNA]</scope>
</reference>
<sequence>MKNETEDFLIAFLFDIVFFAICMCIWLYLRKNRDESKISDKIYILNPQNKVESKIEKDGISIKEEENIEKKKKANRFRTFLNIKDDKIVNTEIKYYLFFLKANRNIIFSLCILGTFLVLPLYLSLPRNDINNPSFFNYISAGSISDINVLTILFFITLIYSAISYTFIYLLWRKIRPSKKKTKKFLPQNFTIMVSRINKNEINAYNIYKYFCNLTNNKVVSAYLILDYSIVYHEQKKIFNATKNLKMLKENEEKKNIKRDRSKKFFQNLLSKKKKLSVKGGIKDKDDEMGIAETVAKKGSSDVAVDATVAKKGSADFAMDATVAKKGNADFTMDATVEEKRNKIREDKKDNREGTQIGRTSENAVSKVDDAEADDEEDEEADDDDDDDNEEEDGDEEDENGDEDGDEGGDGDEEDEEEKKKRGRTQRTIQRTMQRKVQRTMQRKVQKMVKGRRMQKPIGAYDDIQCVKSNEEDETCYRENESNMIMRRRGKDNNKRMERRTKRKKSNECASDPNNSVQVGSASEGESGIGSCTGVGSAMGSAVGSGVGSGSEDCRDTETKDRNCDEGQVSFLKDTSDDDYGLRNAKLRRMKKVGDQNYSYKLQMEENLMRSNNNEMLFYDLENLSTKDNDHMDMNFKKKKNRYKTESKKNIFHKLFFFFKKNKKSHWKKKLKEHLIKFYSIKNETPKKSTGVCFVSFIDTKSVHDCIHNIPFTERNKWVISNAPPNYDIIWKNLKNHSYKVCARFIILNALLLLANAIIIITVTYIDNILKLRIKKYRGADPSSGNLSAILTTWLSPFIVIFVNSIIQPALITCVSIAIGFIRKSSEHTYVLQGNFIFLILNTIIIPLLSLSPLSSLIKVMYSDEIGQWSTRLGAYLFNSSGFFAMRYLLHCCFLTCANQLLQIPQFSSMSRNTFRSIVKTVTKKEISAWTFDFGYWYGFNTTILALILTFSVAVPFILPLGSLYFFLRYYIDKYNLIYEICRTNLDSHGAIVRTAIKFMLFSVAFFQLVMFTFFSRVENKFISVGRNILFLSSSLTTLLLLCRSTEWVSTNHIKKKKGKRTFCYLCEKNVYVSNLKDLNKLKYAYANPYETKRLVASYCIIPEKPTHICDYPFGVSSLANRPNDYMTK</sequence>
<keyword evidence="2" id="KW-0812">Transmembrane</keyword>
<feature type="transmembrane region" description="Helical" evidence="2">
    <location>
        <begin position="12"/>
        <end position="29"/>
    </location>
</feature>
<feature type="compositionally biased region" description="Acidic residues" evidence="1">
    <location>
        <begin position="371"/>
        <end position="417"/>
    </location>
</feature>
<dbReference type="GO" id="GO:0005886">
    <property type="term" value="C:plasma membrane"/>
    <property type="evidence" value="ECO:0007669"/>
    <property type="project" value="TreeGrafter"/>
</dbReference>
<feature type="compositionally biased region" description="Polar residues" evidence="1">
    <location>
        <begin position="508"/>
        <end position="519"/>
    </location>
</feature>
<dbReference type="EMBL" id="FLQU01000674">
    <property type="protein sequence ID" value="SBS89022.1"/>
    <property type="molecule type" value="Genomic_DNA"/>
</dbReference>
<feature type="compositionally biased region" description="Basic residues" evidence="1">
    <location>
        <begin position="433"/>
        <end position="454"/>
    </location>
</feature>
<keyword evidence="2" id="KW-0472">Membrane</keyword>
<dbReference type="InterPro" id="IPR027815">
    <property type="entry name" value="CSC1/OSCA1-like_cyt"/>
</dbReference>
<feature type="domain" description="CSC1/OSCA1-like cytosolic" evidence="4">
    <location>
        <begin position="621"/>
        <end position="733"/>
    </location>
</feature>